<keyword evidence="7" id="KW-0131">Cell cycle</keyword>
<dbReference type="PANTHER" id="PTHR12172">
    <property type="entry name" value="CELL CYCLE CHECKPOINT PROTEIN RAD17"/>
    <property type="match status" value="1"/>
</dbReference>
<feature type="region of interest" description="Disordered" evidence="8">
    <location>
        <begin position="48"/>
        <end position="199"/>
    </location>
</feature>
<evidence type="ECO:0000259" key="9">
    <source>
        <dbReference type="Pfam" id="PF00004"/>
    </source>
</evidence>
<feature type="region of interest" description="Disordered" evidence="8">
    <location>
        <begin position="829"/>
        <end position="856"/>
    </location>
</feature>
<comment type="subcellular location">
    <subcellularLocation>
        <location evidence="1">Nucleus</location>
    </subcellularLocation>
</comment>
<gene>
    <name evidence="10" type="ORF">H6P81_008877</name>
</gene>
<keyword evidence="6" id="KW-0539">Nucleus</keyword>
<feature type="compositionally biased region" description="Acidic residues" evidence="8">
    <location>
        <begin position="49"/>
        <end position="60"/>
    </location>
</feature>
<organism evidence="10 11">
    <name type="scientific">Aristolochia fimbriata</name>
    <name type="common">White veined hardy Dutchman's pipe vine</name>
    <dbReference type="NCBI Taxonomy" id="158543"/>
    <lineage>
        <taxon>Eukaryota</taxon>
        <taxon>Viridiplantae</taxon>
        <taxon>Streptophyta</taxon>
        <taxon>Embryophyta</taxon>
        <taxon>Tracheophyta</taxon>
        <taxon>Spermatophyta</taxon>
        <taxon>Magnoliopsida</taxon>
        <taxon>Magnoliidae</taxon>
        <taxon>Piperales</taxon>
        <taxon>Aristolochiaceae</taxon>
        <taxon>Aristolochia</taxon>
    </lineage>
</organism>
<evidence type="ECO:0000256" key="4">
    <source>
        <dbReference type="ARBA" id="ARBA00022763"/>
    </source>
</evidence>
<keyword evidence="11" id="KW-1185">Reference proteome</keyword>
<dbReference type="GO" id="GO:0005634">
    <property type="term" value="C:nucleus"/>
    <property type="evidence" value="ECO:0007669"/>
    <property type="project" value="UniProtKB-SubCell"/>
</dbReference>
<dbReference type="GO" id="GO:0033314">
    <property type="term" value="P:mitotic DNA replication checkpoint signaling"/>
    <property type="evidence" value="ECO:0007669"/>
    <property type="project" value="TreeGrafter"/>
</dbReference>
<reference evidence="10 11" key="1">
    <citation type="submission" date="2021-07" db="EMBL/GenBank/DDBJ databases">
        <title>The Aristolochia fimbriata genome: insights into angiosperm evolution, floral development and chemical biosynthesis.</title>
        <authorList>
            <person name="Jiao Y."/>
        </authorList>
    </citation>
    <scope>NUCLEOTIDE SEQUENCE [LARGE SCALE GENOMIC DNA]</scope>
    <source>
        <strain evidence="10">IBCAS-2021</strain>
        <tissue evidence="10">Leaf</tissue>
    </source>
</reference>
<dbReference type="SUPFAM" id="SSF52540">
    <property type="entry name" value="P-loop containing nucleoside triphosphate hydrolases"/>
    <property type="match status" value="1"/>
</dbReference>
<dbReference type="Gene3D" id="3.40.50.300">
    <property type="entry name" value="P-loop containing nucleotide triphosphate hydrolases"/>
    <property type="match status" value="1"/>
</dbReference>
<proteinExistence type="inferred from homology"/>
<protein>
    <recommendedName>
        <fullName evidence="9">ATPase AAA-type core domain-containing protein</fullName>
    </recommendedName>
</protein>
<comment type="caution">
    <text evidence="10">The sequence shown here is derived from an EMBL/GenBank/DDBJ whole genome shotgun (WGS) entry which is preliminary data.</text>
</comment>
<dbReference type="GO" id="GO:0006281">
    <property type="term" value="P:DNA repair"/>
    <property type="evidence" value="ECO:0007669"/>
    <property type="project" value="InterPro"/>
</dbReference>
<dbReference type="GO" id="GO:0016887">
    <property type="term" value="F:ATP hydrolysis activity"/>
    <property type="evidence" value="ECO:0007669"/>
    <property type="project" value="InterPro"/>
</dbReference>
<evidence type="ECO:0000256" key="1">
    <source>
        <dbReference type="ARBA" id="ARBA00004123"/>
    </source>
</evidence>
<dbReference type="Proteomes" id="UP000825729">
    <property type="component" value="Unassembled WGS sequence"/>
</dbReference>
<comment type="similarity">
    <text evidence="2">Belongs to the rad17/RAD24 family.</text>
</comment>
<keyword evidence="5" id="KW-0067">ATP-binding</keyword>
<dbReference type="PANTHER" id="PTHR12172:SF1">
    <property type="entry name" value="P-LOOP CONTAINING NUCLEOSIDE TRIPHOSPHATE HYDROLASES SUPERFAMILY PROTEIN"/>
    <property type="match status" value="1"/>
</dbReference>
<dbReference type="GO" id="GO:0003689">
    <property type="term" value="F:DNA clamp loader activity"/>
    <property type="evidence" value="ECO:0007669"/>
    <property type="project" value="TreeGrafter"/>
</dbReference>
<dbReference type="InterPro" id="IPR027417">
    <property type="entry name" value="P-loop_NTPase"/>
</dbReference>
<accession>A0AAV7EJ88</accession>
<dbReference type="InterPro" id="IPR003959">
    <property type="entry name" value="ATPase_AAA_core"/>
</dbReference>
<keyword evidence="3" id="KW-0547">Nucleotide-binding</keyword>
<feature type="domain" description="ATPase AAA-type core" evidence="9">
    <location>
        <begin position="481"/>
        <end position="555"/>
    </location>
</feature>
<evidence type="ECO:0000256" key="3">
    <source>
        <dbReference type="ARBA" id="ARBA00022741"/>
    </source>
</evidence>
<evidence type="ECO:0000256" key="6">
    <source>
        <dbReference type="ARBA" id="ARBA00023242"/>
    </source>
</evidence>
<feature type="compositionally biased region" description="Basic residues" evidence="8">
    <location>
        <begin position="65"/>
        <end position="79"/>
    </location>
</feature>
<feature type="compositionally biased region" description="Basic and acidic residues" evidence="8">
    <location>
        <begin position="161"/>
        <end position="175"/>
    </location>
</feature>
<dbReference type="InterPro" id="IPR004582">
    <property type="entry name" value="Checkpoint_prot_Rad17_Rad24"/>
</dbReference>
<dbReference type="Gene3D" id="1.10.8.60">
    <property type="match status" value="1"/>
</dbReference>
<sequence length="1331" mass="147390">MANSTDESPFEHELSTSPSERKTRRRLVQSTLLPCKAPEEVADAGDYSIEGDETEYDGEEACGSRGKKRKRKIQSKASKHASVAIKKSPLKSEQDKNGILNSRSDFFLKASEKRLQQKRQTEQEAVKAEENDGTVETFVSVASKKKSQKSKKLDANVTPCKDMDSSGRKKTEGRRTPSKLTKSSCNKEPQGCQANGFSQSPDKAHAVFDLRLEAKLAAEENARLSAGKQIHPFFSTWKLSKRSQEVIEIDDTEPECPVMQVTLCSSCPPFHIYERHQDDFVSLDWKDWNFSERPTYDSRLSCDLANSYSPLHEGSVEPLKIDSAILSSHGTLSTGKEVHMNKVFKEGENNHDERAQPPALSTSVKQNDKIGLPFQFIGAAGDEGDEQEDSYLVERTTSTHFPCCSWPKCSLWTNKYRPEKALEVCGNRGPVKSLSEWLESWHESVPQASASSVHGSECSWSQSDSEIEDPDEGSPVNNVFLVTGPIGSGKSAAIYACAKEHGFDVIEVNASDCRNGVFVKQKFGEAMKSHGFNEWPHGSQRSQRSCSSSRCSPAASQDFHDGVAELASTCGQPQGVNGRSGNTQERRTWNKSLILFEDVDIVFDEDRGFIGTMLQLAETAQRPMILTCSSKDPSLPHVLERLAVDFKFPSVRELLSGVEMVCAAERLNLSPQILERFVCCCQGDIRKTIMLLQFWCQGGQVHEGMEVKSMYSPLQFDIDAGHLVLPRLVPWGFTHELSNVVEREISKLSSLVKREDFNFDRDCSGSQTDKSSVAGFSAKKEIMLRRNSEQDIAAFSSQSAFSGEFINDFSSSPVTFPRRTQRCQFNSVLSSDSGDECSPTSSSGNPSTVFKPSLPKQSQQCNGLERCITAISCSEDSDHPRLSEFPTGDANNHTWPNVSRGYIDQSIGDHVDMELSTDDKCYLAVTSNRNHLETSETEMDCCTYKAHNIIDVSYVPESSFVPETEICNGDDPPGRVRVSALCCDVSLNDVSLNDASISQSAMNVNNPKKTVSEIDHGIRNQLENTAVGSAPVYGDELRGDHLIDEAEAVSRACPVMDECSRVDFTAGFTLSEPQSSASEANRVQDTWTMLRRCGNLKSYVTSEEKVGSRVVEIISGFTDLISEADVLLSCCQHLINDNEESIELPYEDPPSVSWDDEQLEMTSTFAEHGFCLYANRTAMLASELGYHRKVDLSREMLACSTNPMALGKLVKYELCLDQVSPALETMSPGSGISLQRENEETLYRTIVPIVPQRLQLALKGSGFHEYLSSLSQLCKSEALHSVDSVDRRKRGSRARIAPDYVSAIKHKLSPEEVQLLAQKFCFQAAHPGSNS</sequence>
<feature type="compositionally biased region" description="Polar residues" evidence="8">
    <location>
        <begin position="178"/>
        <end position="199"/>
    </location>
</feature>
<dbReference type="GO" id="GO:0000077">
    <property type="term" value="P:DNA damage checkpoint signaling"/>
    <property type="evidence" value="ECO:0007669"/>
    <property type="project" value="TreeGrafter"/>
</dbReference>
<feature type="compositionally biased region" description="Polar residues" evidence="8">
    <location>
        <begin position="448"/>
        <end position="464"/>
    </location>
</feature>
<evidence type="ECO:0000256" key="5">
    <source>
        <dbReference type="ARBA" id="ARBA00022840"/>
    </source>
</evidence>
<evidence type="ECO:0000256" key="2">
    <source>
        <dbReference type="ARBA" id="ARBA00006168"/>
    </source>
</evidence>
<evidence type="ECO:0000256" key="8">
    <source>
        <dbReference type="SAM" id="MobiDB-lite"/>
    </source>
</evidence>
<evidence type="ECO:0000313" key="10">
    <source>
        <dbReference type="EMBL" id="KAG9448912.1"/>
    </source>
</evidence>
<feature type="region of interest" description="Disordered" evidence="8">
    <location>
        <begin position="1"/>
        <end position="26"/>
    </location>
</feature>
<feature type="compositionally biased region" description="Basic and acidic residues" evidence="8">
    <location>
        <begin position="110"/>
        <end position="130"/>
    </location>
</feature>
<evidence type="ECO:0000313" key="11">
    <source>
        <dbReference type="Proteomes" id="UP000825729"/>
    </source>
</evidence>
<feature type="region of interest" description="Disordered" evidence="8">
    <location>
        <begin position="448"/>
        <end position="475"/>
    </location>
</feature>
<dbReference type="GO" id="GO:0005524">
    <property type="term" value="F:ATP binding"/>
    <property type="evidence" value="ECO:0007669"/>
    <property type="project" value="UniProtKB-KW"/>
</dbReference>
<dbReference type="Pfam" id="PF00004">
    <property type="entry name" value="AAA"/>
    <property type="match status" value="1"/>
</dbReference>
<evidence type="ECO:0000256" key="7">
    <source>
        <dbReference type="ARBA" id="ARBA00023306"/>
    </source>
</evidence>
<dbReference type="GO" id="GO:0003682">
    <property type="term" value="F:chromatin binding"/>
    <property type="evidence" value="ECO:0007669"/>
    <property type="project" value="TreeGrafter"/>
</dbReference>
<dbReference type="EMBL" id="JAINDJ010000004">
    <property type="protein sequence ID" value="KAG9448912.1"/>
    <property type="molecule type" value="Genomic_DNA"/>
</dbReference>
<name>A0AAV7EJ88_ARIFI</name>
<keyword evidence="4" id="KW-0227">DNA damage</keyword>